<dbReference type="PANTHER" id="PTHR39426:SF1">
    <property type="entry name" value="HOMOLOGY TO DEATH-ON-CURING PROTEIN OF PHAGE P1"/>
    <property type="match status" value="1"/>
</dbReference>
<dbReference type="InterPro" id="IPR003812">
    <property type="entry name" value="Fido"/>
</dbReference>
<dbReference type="GO" id="GO:0016301">
    <property type="term" value="F:kinase activity"/>
    <property type="evidence" value="ECO:0007669"/>
    <property type="project" value="InterPro"/>
</dbReference>
<accession>A0AAU7XBJ0</accession>
<feature type="domain" description="Fido" evidence="1">
    <location>
        <begin position="7"/>
        <end position="123"/>
    </location>
</feature>
<dbReference type="Gene3D" id="1.20.120.1870">
    <property type="entry name" value="Fic/DOC protein, Fido domain"/>
    <property type="match status" value="1"/>
</dbReference>
<proteinExistence type="predicted"/>
<dbReference type="PROSITE" id="PS51459">
    <property type="entry name" value="FIDO"/>
    <property type="match status" value="1"/>
</dbReference>
<dbReference type="PIRSF" id="PIRSF018297">
    <property type="entry name" value="Doc"/>
    <property type="match status" value="1"/>
</dbReference>
<dbReference type="EMBL" id="CP158568">
    <property type="protein sequence ID" value="XBY44798.1"/>
    <property type="molecule type" value="Genomic_DNA"/>
</dbReference>
<dbReference type="SUPFAM" id="SSF140931">
    <property type="entry name" value="Fic-like"/>
    <property type="match status" value="1"/>
</dbReference>
<organism evidence="2">
    <name type="scientific">Methyloraptor flagellatus</name>
    <dbReference type="NCBI Taxonomy" id="3162530"/>
    <lineage>
        <taxon>Bacteria</taxon>
        <taxon>Pseudomonadati</taxon>
        <taxon>Pseudomonadota</taxon>
        <taxon>Alphaproteobacteria</taxon>
        <taxon>Hyphomicrobiales</taxon>
        <taxon>Ancalomicrobiaceae</taxon>
        <taxon>Methyloraptor</taxon>
    </lineage>
</organism>
<name>A0AAU7XBJ0_9HYPH</name>
<evidence type="ECO:0000313" key="2">
    <source>
        <dbReference type="EMBL" id="XBY44798.1"/>
    </source>
</evidence>
<gene>
    <name evidence="2" type="ORF">ABS361_00345</name>
</gene>
<dbReference type="Pfam" id="PF02661">
    <property type="entry name" value="Fic"/>
    <property type="match status" value="1"/>
</dbReference>
<dbReference type="AlphaFoldDB" id="A0AAU7XBJ0"/>
<dbReference type="RefSeq" id="WP_407049890.1">
    <property type="nucleotide sequence ID" value="NZ_CP158568.1"/>
</dbReference>
<dbReference type="NCBIfam" id="TIGR01550">
    <property type="entry name" value="DOC_P1"/>
    <property type="match status" value="1"/>
</dbReference>
<sequence>MTEIVWLTTDLVVAIHDEQLARFGGPPGIRDVGMLESALGRPLNKYAYGEVDLADLAAAYAFGLARNHPFVDGNKRAALLALVTFLGLNGVDFIVPEAEAVVAMQNLAAGSLPEEGLAQWVRDRIDERPTYPAGFHED</sequence>
<evidence type="ECO:0000259" key="1">
    <source>
        <dbReference type="PROSITE" id="PS51459"/>
    </source>
</evidence>
<dbReference type="InterPro" id="IPR053737">
    <property type="entry name" value="Type_II_TA_Toxin"/>
</dbReference>
<dbReference type="InterPro" id="IPR036597">
    <property type="entry name" value="Fido-like_dom_sf"/>
</dbReference>
<protein>
    <submittedName>
        <fullName evidence="2">Type II toxin-antitoxin system death-on-curing family toxin</fullName>
    </submittedName>
</protein>
<dbReference type="PANTHER" id="PTHR39426">
    <property type="entry name" value="HOMOLOGY TO DEATH-ON-CURING PROTEIN OF PHAGE P1"/>
    <property type="match status" value="1"/>
</dbReference>
<reference evidence="2" key="1">
    <citation type="submission" date="2024-06" db="EMBL/GenBank/DDBJ databases">
        <title>Methylostella associata gen. nov., sp. nov., a novel Ancalomicrobiaceae-affiliated facultatively methylotrophic bacteria that feed on methanotrophs of the genus Methylococcus.</title>
        <authorList>
            <person name="Saltykova V."/>
            <person name="Danilova O.V."/>
            <person name="Oshkin I.Y."/>
            <person name="Belova S.E."/>
            <person name="Pimenov N.V."/>
            <person name="Dedysh S.N."/>
        </authorList>
    </citation>
    <scope>NUCLEOTIDE SEQUENCE</scope>
    <source>
        <strain evidence="2">S20</strain>
    </source>
</reference>
<dbReference type="KEGG" id="mflg:ABS361_00345"/>
<dbReference type="InterPro" id="IPR006440">
    <property type="entry name" value="Doc"/>
</dbReference>